<dbReference type="Gene3D" id="2.40.30.170">
    <property type="match status" value="1"/>
</dbReference>
<dbReference type="Gene3D" id="2.40.50.100">
    <property type="match status" value="1"/>
</dbReference>
<dbReference type="InterPro" id="IPR058625">
    <property type="entry name" value="MdtA-like_BSH"/>
</dbReference>
<dbReference type="InterPro" id="IPR050739">
    <property type="entry name" value="MFP"/>
</dbReference>
<dbReference type="RefSeq" id="WP_157478724.1">
    <property type="nucleotide sequence ID" value="NZ_CP046566.1"/>
</dbReference>
<reference evidence="8 9" key="1">
    <citation type="submission" date="2019-11" db="EMBL/GenBank/DDBJ databases">
        <authorList>
            <person name="Im W.T."/>
        </authorList>
    </citation>
    <scope>NUCLEOTIDE SEQUENCE [LARGE SCALE GENOMIC DNA]</scope>
    <source>
        <strain evidence="8 9">SB-02</strain>
    </source>
</reference>
<evidence type="ECO:0000259" key="6">
    <source>
        <dbReference type="Pfam" id="PF25917"/>
    </source>
</evidence>
<evidence type="ECO:0000256" key="4">
    <source>
        <dbReference type="ARBA" id="ARBA00023136"/>
    </source>
</evidence>
<keyword evidence="9" id="KW-1185">Reference proteome</keyword>
<dbReference type="EMBL" id="CP046566">
    <property type="protein sequence ID" value="QGW28368.1"/>
    <property type="molecule type" value="Genomic_DNA"/>
</dbReference>
<dbReference type="AlphaFoldDB" id="A0A6I6GL58"/>
<evidence type="ECO:0000259" key="7">
    <source>
        <dbReference type="Pfam" id="PF25954"/>
    </source>
</evidence>
<evidence type="ECO:0000313" key="9">
    <source>
        <dbReference type="Proteomes" id="UP000426027"/>
    </source>
</evidence>
<evidence type="ECO:0000256" key="2">
    <source>
        <dbReference type="ARBA" id="ARBA00022692"/>
    </source>
</evidence>
<evidence type="ECO:0000313" key="8">
    <source>
        <dbReference type="EMBL" id="QGW28368.1"/>
    </source>
</evidence>
<dbReference type="PANTHER" id="PTHR30386:SF26">
    <property type="entry name" value="TRANSPORT PROTEIN COMB"/>
    <property type="match status" value="1"/>
</dbReference>
<comment type="subcellular location">
    <subcellularLocation>
        <location evidence="1">Membrane</location>
        <topology evidence="1">Single-pass membrane protein</topology>
    </subcellularLocation>
</comment>
<dbReference type="Pfam" id="PF25917">
    <property type="entry name" value="BSH_RND"/>
    <property type="match status" value="1"/>
</dbReference>
<keyword evidence="5" id="KW-0175">Coiled coil</keyword>
<dbReference type="InterPro" id="IPR058792">
    <property type="entry name" value="Beta-barrel_RND_2"/>
</dbReference>
<feature type="domain" description="Multidrug resistance protein MdtA-like barrel-sandwich hybrid" evidence="6">
    <location>
        <begin position="55"/>
        <end position="263"/>
    </location>
</feature>
<dbReference type="GO" id="GO:0016020">
    <property type="term" value="C:membrane"/>
    <property type="evidence" value="ECO:0007669"/>
    <property type="project" value="UniProtKB-SubCell"/>
</dbReference>
<feature type="coiled-coil region" evidence="5">
    <location>
        <begin position="151"/>
        <end position="192"/>
    </location>
</feature>
<feature type="domain" description="CusB-like beta-barrel" evidence="7">
    <location>
        <begin position="267"/>
        <end position="309"/>
    </location>
</feature>
<dbReference type="Proteomes" id="UP000426027">
    <property type="component" value="Chromosome"/>
</dbReference>
<gene>
    <name evidence="8" type="ORF">GLV81_09930</name>
</gene>
<keyword evidence="2" id="KW-0812">Transmembrane</keyword>
<dbReference type="Gene3D" id="1.10.287.470">
    <property type="entry name" value="Helix hairpin bin"/>
    <property type="match status" value="2"/>
</dbReference>
<dbReference type="PANTHER" id="PTHR30386">
    <property type="entry name" value="MEMBRANE FUSION SUBUNIT OF EMRAB-TOLC MULTIDRUG EFFLUX PUMP"/>
    <property type="match status" value="1"/>
</dbReference>
<evidence type="ECO:0000256" key="3">
    <source>
        <dbReference type="ARBA" id="ARBA00022989"/>
    </source>
</evidence>
<keyword evidence="4" id="KW-0472">Membrane</keyword>
<organism evidence="8 9">
    <name type="scientific">Phnomibacter ginsenosidimutans</name>
    <dbReference type="NCBI Taxonomy" id="2676868"/>
    <lineage>
        <taxon>Bacteria</taxon>
        <taxon>Pseudomonadati</taxon>
        <taxon>Bacteroidota</taxon>
        <taxon>Chitinophagia</taxon>
        <taxon>Chitinophagales</taxon>
        <taxon>Chitinophagaceae</taxon>
        <taxon>Phnomibacter</taxon>
    </lineage>
</organism>
<name>A0A6I6GL58_9BACT</name>
<protein>
    <submittedName>
        <fullName evidence="8">Biotin/lipoyl-binding protein</fullName>
    </submittedName>
</protein>
<dbReference type="SUPFAM" id="SSF111369">
    <property type="entry name" value="HlyD-like secretion proteins"/>
    <property type="match status" value="2"/>
</dbReference>
<proteinExistence type="predicted"/>
<dbReference type="GO" id="GO:0055085">
    <property type="term" value="P:transmembrane transport"/>
    <property type="evidence" value="ECO:0007669"/>
    <property type="project" value="InterPro"/>
</dbReference>
<sequence>MENNTTPKQKTNTKFLVGFIALLLVGGTYGYIKYQHAQKHEETEDAQIEGNISPIIPRVGGFIAEVRVKDNQRVKKGDTLLVLDDRDLQVKLAQAQAALSIAESNLTVASAATEASRTGITTASRNEAVADAQIEAAKVRVWRATQDYNRYANLVKDHSITQQQFEQAEAEKLSAEKQLQILQEQRKAAGAQTNVVSSQSNTTGKQVAVANANILQRKAELDAAALNLSYTIITAPVDGVVSRVSLQPGQMVQPGQTLMNVVVNSDVWVVANFKETQLEKMKLGQEVSVAVDAFPGHHFLAKVTSFSPATGSRFALLPPDNASGNFVKTVQRVPVKIEFTTADDAMLQQLRPGMNVTADVLVK</sequence>
<accession>A0A6I6GL58</accession>
<evidence type="ECO:0000256" key="1">
    <source>
        <dbReference type="ARBA" id="ARBA00004167"/>
    </source>
</evidence>
<dbReference type="Pfam" id="PF25954">
    <property type="entry name" value="Beta-barrel_RND_2"/>
    <property type="match status" value="1"/>
</dbReference>
<evidence type="ECO:0000256" key="5">
    <source>
        <dbReference type="SAM" id="Coils"/>
    </source>
</evidence>
<keyword evidence="3" id="KW-1133">Transmembrane helix</keyword>
<dbReference type="KEGG" id="fls:GLV81_09930"/>
<dbReference type="PRINTS" id="PR01490">
    <property type="entry name" value="RTXTOXIND"/>
</dbReference>